<keyword evidence="1" id="KW-0812">Transmembrane</keyword>
<accession>A0A814U683</accession>
<dbReference type="EMBL" id="CAJNOO010001560">
    <property type="protein sequence ID" value="CAF1170420.1"/>
    <property type="molecule type" value="Genomic_DNA"/>
</dbReference>
<protein>
    <submittedName>
        <fullName evidence="2">Uncharacterized protein</fullName>
    </submittedName>
</protein>
<evidence type="ECO:0000256" key="1">
    <source>
        <dbReference type="SAM" id="Phobius"/>
    </source>
</evidence>
<organism evidence="2 3">
    <name type="scientific">Rotaria sordida</name>
    <dbReference type="NCBI Taxonomy" id="392033"/>
    <lineage>
        <taxon>Eukaryota</taxon>
        <taxon>Metazoa</taxon>
        <taxon>Spiralia</taxon>
        <taxon>Gnathifera</taxon>
        <taxon>Rotifera</taxon>
        <taxon>Eurotatoria</taxon>
        <taxon>Bdelloidea</taxon>
        <taxon>Philodinida</taxon>
        <taxon>Philodinidae</taxon>
        <taxon>Rotaria</taxon>
    </lineage>
</organism>
<dbReference type="AlphaFoldDB" id="A0A814U683"/>
<name>A0A814U683_9BILA</name>
<dbReference type="Proteomes" id="UP000663882">
    <property type="component" value="Unassembled WGS sequence"/>
</dbReference>
<reference evidence="2" key="1">
    <citation type="submission" date="2021-02" db="EMBL/GenBank/DDBJ databases">
        <authorList>
            <person name="Nowell W R."/>
        </authorList>
    </citation>
    <scope>NUCLEOTIDE SEQUENCE</scope>
</reference>
<keyword evidence="1" id="KW-0472">Membrane</keyword>
<evidence type="ECO:0000313" key="3">
    <source>
        <dbReference type="Proteomes" id="UP000663882"/>
    </source>
</evidence>
<sequence length="94" mass="10982">MTTYGTQLILIVVTMIVFHNLSCTCKEFRIYRESSGYNCFWRGESPLCFLSSSCPWGMTTMKTDKHDDGAYCWIGFKTYCCIYPDRKQQNNITM</sequence>
<gene>
    <name evidence="2" type="ORF">RFH988_LOCUS22941</name>
</gene>
<proteinExistence type="predicted"/>
<feature type="transmembrane region" description="Helical" evidence="1">
    <location>
        <begin position="6"/>
        <end position="25"/>
    </location>
</feature>
<keyword evidence="1" id="KW-1133">Transmembrane helix</keyword>
<evidence type="ECO:0000313" key="2">
    <source>
        <dbReference type="EMBL" id="CAF1170420.1"/>
    </source>
</evidence>
<comment type="caution">
    <text evidence="2">The sequence shown here is derived from an EMBL/GenBank/DDBJ whole genome shotgun (WGS) entry which is preliminary data.</text>
</comment>